<evidence type="ECO:0000256" key="5">
    <source>
        <dbReference type="ARBA" id="ARBA00022801"/>
    </source>
</evidence>
<comment type="caution">
    <text evidence="9">The sequence shown here is derived from an EMBL/GenBank/DDBJ whole genome shotgun (WGS) entry which is preliminary data.</text>
</comment>
<dbReference type="PANTHER" id="PTHR30001:SF1">
    <property type="entry name" value="RIBONUCLEASE E_G-LIKE PROTEIN, CHLOROPLASTIC"/>
    <property type="match status" value="1"/>
</dbReference>
<evidence type="ECO:0000256" key="1">
    <source>
        <dbReference type="ARBA" id="ARBA00001946"/>
    </source>
</evidence>
<keyword evidence="3" id="KW-0479">Metal-binding</keyword>
<dbReference type="PANTHER" id="PTHR30001">
    <property type="entry name" value="RIBONUCLEASE"/>
    <property type="match status" value="1"/>
</dbReference>
<dbReference type="Pfam" id="PF10150">
    <property type="entry name" value="RNase_E_G"/>
    <property type="match status" value="1"/>
</dbReference>
<dbReference type="InterPro" id="IPR019307">
    <property type="entry name" value="RNA-bd_AU-1/RNase_E/G"/>
</dbReference>
<feature type="domain" description="RNA-binding protein AU-1/Ribonuclease E/G" evidence="8">
    <location>
        <begin position="201"/>
        <end position="276"/>
    </location>
</feature>
<keyword evidence="10" id="KW-1185">Reference proteome</keyword>
<gene>
    <name evidence="9" type="ORF">ACFONP_13560</name>
</gene>
<evidence type="ECO:0000256" key="2">
    <source>
        <dbReference type="ARBA" id="ARBA00022722"/>
    </source>
</evidence>
<reference evidence="10" key="1">
    <citation type="journal article" date="2019" name="Int. J. Syst. Evol. Microbiol.">
        <title>The Global Catalogue of Microorganisms (GCM) 10K type strain sequencing project: providing services to taxonomists for standard genome sequencing and annotation.</title>
        <authorList>
            <consortium name="The Broad Institute Genomics Platform"/>
            <consortium name="The Broad Institute Genome Sequencing Center for Infectious Disease"/>
            <person name="Wu L."/>
            <person name="Ma J."/>
        </authorList>
    </citation>
    <scope>NUCLEOTIDE SEQUENCE [LARGE SCALE GENOMIC DNA]</scope>
    <source>
        <strain evidence="10">KCTC 22245</strain>
    </source>
</reference>
<protein>
    <submittedName>
        <fullName evidence="9">Ribonuclease E/G</fullName>
    </submittedName>
</protein>
<dbReference type="Proteomes" id="UP001595607">
    <property type="component" value="Unassembled WGS sequence"/>
</dbReference>
<keyword evidence="5" id="KW-0378">Hydrolase</keyword>
<evidence type="ECO:0000256" key="3">
    <source>
        <dbReference type="ARBA" id="ARBA00022723"/>
    </source>
</evidence>
<keyword evidence="2" id="KW-0540">Nuclease</keyword>
<evidence type="ECO:0000313" key="9">
    <source>
        <dbReference type="EMBL" id="MFC3303754.1"/>
    </source>
</evidence>
<sequence length="412" mass="43975">MSTSILVEETPFGVRGLLMDAEGRALRLAHRFATRSGYHAGDLVWASAGKRDKRLGSQLFDLGGGMEAMLPVKDRQYPEGKLILAGVRREAIGDKRVVLTDKPSLRLPAAVLRADTPEAEARPGILGQEDIPKSLREQLAKPAKAPGPAVPVHPAVALVTTLARRDLDRIGTSSGALAAQLKAFLPDHIDVETIDRTGEVISEAEDEALERVVGLEGGGSLVIDETEALTAIDVDLGHIGGQSQKGAADHLRRAAFATLGRAITLRALGGQVVLDLPRAAVRVPKMLREQLTAILKTSGLVSIPAATKEGLVFLLFGRDRRSILEDLTQATELASVREGRVFAPDMLAWRAYCAAHLSLSGNRTARFAVSLPGPARKVWEKQGASEALAEVFGARVSLSQGGQHTFDVTEVC</sequence>
<evidence type="ECO:0000259" key="8">
    <source>
        <dbReference type="Pfam" id="PF10150"/>
    </source>
</evidence>
<organism evidence="9 10">
    <name type="scientific">Parvularcula lutaonensis</name>
    <dbReference type="NCBI Taxonomy" id="491923"/>
    <lineage>
        <taxon>Bacteria</taxon>
        <taxon>Pseudomonadati</taxon>
        <taxon>Pseudomonadota</taxon>
        <taxon>Alphaproteobacteria</taxon>
        <taxon>Parvularculales</taxon>
        <taxon>Parvularculaceae</taxon>
        <taxon>Parvularcula</taxon>
    </lineage>
</organism>
<proteinExistence type="predicted"/>
<accession>A0ABV7MGN7</accession>
<comment type="cofactor">
    <cofactor evidence="1">
        <name>Mg(2+)</name>
        <dbReference type="ChEBI" id="CHEBI:18420"/>
    </cofactor>
</comment>
<evidence type="ECO:0000256" key="7">
    <source>
        <dbReference type="ARBA" id="ARBA00022884"/>
    </source>
</evidence>
<dbReference type="EMBL" id="JBHRVA010000003">
    <property type="protein sequence ID" value="MFC3303754.1"/>
    <property type="molecule type" value="Genomic_DNA"/>
</dbReference>
<evidence type="ECO:0000256" key="6">
    <source>
        <dbReference type="ARBA" id="ARBA00022842"/>
    </source>
</evidence>
<keyword evidence="6" id="KW-0460">Magnesium</keyword>
<name>A0ABV7MGN7_9PROT</name>
<evidence type="ECO:0000313" key="10">
    <source>
        <dbReference type="Proteomes" id="UP001595607"/>
    </source>
</evidence>
<evidence type="ECO:0000256" key="4">
    <source>
        <dbReference type="ARBA" id="ARBA00022759"/>
    </source>
</evidence>
<keyword evidence="4" id="KW-0255">Endonuclease</keyword>
<keyword evidence="7" id="KW-0694">RNA-binding</keyword>
<dbReference type="InterPro" id="IPR004659">
    <property type="entry name" value="RNase_E/G"/>
</dbReference>
<dbReference type="RefSeq" id="WP_189576591.1">
    <property type="nucleotide sequence ID" value="NZ_BMXU01000002.1"/>
</dbReference>